<feature type="compositionally biased region" description="Basic and acidic residues" evidence="1">
    <location>
        <begin position="187"/>
        <end position="203"/>
    </location>
</feature>
<proteinExistence type="predicted"/>
<feature type="compositionally biased region" description="Polar residues" evidence="1">
    <location>
        <begin position="143"/>
        <end position="156"/>
    </location>
</feature>
<dbReference type="KEGG" id="avu:BK816_03485"/>
<evidence type="ECO:0008006" key="4">
    <source>
        <dbReference type="Google" id="ProtNLM"/>
    </source>
</evidence>
<evidence type="ECO:0000313" key="2">
    <source>
        <dbReference type="EMBL" id="AOZ72471.1"/>
    </source>
</evidence>
<dbReference type="AlphaFoldDB" id="A0A1D9MJE9"/>
<organism evidence="2 3">
    <name type="scientific">Boudabousia tangfeifanii</name>
    <dbReference type="NCBI Taxonomy" id="1912795"/>
    <lineage>
        <taxon>Bacteria</taxon>
        <taxon>Bacillati</taxon>
        <taxon>Actinomycetota</taxon>
        <taxon>Actinomycetes</taxon>
        <taxon>Actinomycetales</taxon>
        <taxon>Actinomycetaceae</taxon>
        <taxon>Boudabousia</taxon>
    </lineage>
</organism>
<sequence>MASPITSDQVNTPATPTPIASATETIEDFLPGALPLATQNDQPGSPEVNQVENLTDLKTTNQLDLLPGNSLLNKNSNTPETSVFTDEVPLPRHHQREAVSNPKSALPVSKLSPEPTNELVDKQITIEQPLLVLDKTTEKKGLNSYTPLSKTMNSGNKKIDNSTRPKEIPDFLPGSSHENTNGVTDSNNEKHLLSKSSESERRVPKANQKVNPPLSTSGHASSNQELVEHIWQGDLPWLETKLGTNLLPKEPTKQKAKNPGKYLTHQVTSGESLWLIAKDYLPPEHSQKQDIAKLVRKIYELNETTIGNNPDFLPTEITLRIPNIEH</sequence>
<gene>
    <name evidence="2" type="ORF">BK816_03485</name>
</gene>
<feature type="compositionally biased region" description="Polar residues" evidence="1">
    <location>
        <begin position="208"/>
        <end position="221"/>
    </location>
</feature>
<keyword evidence="3" id="KW-1185">Reference proteome</keyword>
<feature type="compositionally biased region" description="Polar residues" evidence="1">
    <location>
        <begin position="1"/>
        <end position="11"/>
    </location>
</feature>
<feature type="compositionally biased region" description="Polar residues" evidence="1">
    <location>
        <begin position="176"/>
        <end position="186"/>
    </location>
</feature>
<evidence type="ECO:0000313" key="3">
    <source>
        <dbReference type="Proteomes" id="UP000176288"/>
    </source>
</evidence>
<feature type="compositionally biased region" description="Polar residues" evidence="1">
    <location>
        <begin position="70"/>
        <end position="84"/>
    </location>
</feature>
<dbReference type="Gene3D" id="3.10.350.10">
    <property type="entry name" value="LysM domain"/>
    <property type="match status" value="1"/>
</dbReference>
<evidence type="ECO:0000256" key="1">
    <source>
        <dbReference type="SAM" id="MobiDB-lite"/>
    </source>
</evidence>
<accession>A0A1D9MJE9</accession>
<dbReference type="Proteomes" id="UP000176288">
    <property type="component" value="Chromosome"/>
</dbReference>
<protein>
    <recommendedName>
        <fullName evidence="4">LysM domain-containing protein</fullName>
    </recommendedName>
</protein>
<feature type="region of interest" description="Disordered" evidence="1">
    <location>
        <begin position="59"/>
        <end position="115"/>
    </location>
</feature>
<feature type="region of interest" description="Disordered" evidence="1">
    <location>
        <begin position="1"/>
        <end position="20"/>
    </location>
</feature>
<dbReference type="InterPro" id="IPR036779">
    <property type="entry name" value="LysM_dom_sf"/>
</dbReference>
<name>A0A1D9MJE9_9ACTO</name>
<feature type="compositionally biased region" description="Basic and acidic residues" evidence="1">
    <location>
        <begin position="157"/>
        <end position="169"/>
    </location>
</feature>
<dbReference type="EMBL" id="CP017812">
    <property type="protein sequence ID" value="AOZ72471.1"/>
    <property type="molecule type" value="Genomic_DNA"/>
</dbReference>
<reference evidence="2 3" key="1">
    <citation type="submission" date="2016-10" db="EMBL/GenBank/DDBJ databases">
        <title>Actinomyces aegypiusis sp. nov., isolated from the Aegypius monachus in Qinghai Tibet Plateau China.</title>
        <authorList>
            <person name="Wang Y."/>
        </authorList>
    </citation>
    <scope>NUCLEOTIDE SEQUENCE [LARGE SCALE GENOMIC DNA]</scope>
    <source>
        <strain evidence="2 3">VUL4_3</strain>
    </source>
</reference>
<feature type="region of interest" description="Disordered" evidence="1">
    <location>
        <begin position="141"/>
        <end position="221"/>
    </location>
</feature>